<dbReference type="Proteomes" id="UP000818029">
    <property type="component" value="Chromosome D04"/>
</dbReference>
<dbReference type="CDD" id="cd09272">
    <property type="entry name" value="RNase_HI_RT_Ty1"/>
    <property type="match status" value="1"/>
</dbReference>
<organism evidence="1 2">
    <name type="scientific">Gossypium hirsutum</name>
    <name type="common">Upland cotton</name>
    <name type="synonym">Gossypium mexicanum</name>
    <dbReference type="NCBI Taxonomy" id="3635"/>
    <lineage>
        <taxon>Eukaryota</taxon>
        <taxon>Viridiplantae</taxon>
        <taxon>Streptophyta</taxon>
        <taxon>Embryophyta</taxon>
        <taxon>Tracheophyta</taxon>
        <taxon>Spermatophyta</taxon>
        <taxon>Magnoliopsida</taxon>
        <taxon>eudicotyledons</taxon>
        <taxon>Gunneridae</taxon>
        <taxon>Pentapetalae</taxon>
        <taxon>rosids</taxon>
        <taxon>malvids</taxon>
        <taxon>Malvales</taxon>
        <taxon>Malvaceae</taxon>
        <taxon>Malvoideae</taxon>
        <taxon>Gossypium</taxon>
    </lineage>
</organism>
<keyword evidence="1" id="KW-1185">Reference proteome</keyword>
<evidence type="ECO:0000313" key="2">
    <source>
        <dbReference type="RefSeq" id="XP_040947338.1"/>
    </source>
</evidence>
<protein>
    <submittedName>
        <fullName evidence="2">Secreted RxLR effector protein 161-like</fullName>
    </submittedName>
</protein>
<dbReference type="GeneID" id="121216111"/>
<dbReference type="RefSeq" id="XP_040947338.1">
    <property type="nucleotide sequence ID" value="XM_041091404.1"/>
</dbReference>
<proteinExistence type="predicted"/>
<accession>A0ABM2ZZL2</accession>
<evidence type="ECO:0000313" key="1">
    <source>
        <dbReference type="Proteomes" id="UP000818029"/>
    </source>
</evidence>
<dbReference type="PANTHER" id="PTHR11439:SF496">
    <property type="entry name" value="RNA-DIRECTED DNA POLYMERASE"/>
    <property type="match status" value="1"/>
</dbReference>
<gene>
    <name evidence="2" type="primary">LOC121216111</name>
</gene>
<reference evidence="2" key="2">
    <citation type="submission" date="2025-08" db="UniProtKB">
        <authorList>
            <consortium name="RefSeq"/>
        </authorList>
    </citation>
    <scope>IDENTIFICATION</scope>
</reference>
<name>A0ABM2ZZL2_GOSHI</name>
<dbReference type="PANTHER" id="PTHR11439">
    <property type="entry name" value="GAG-POL-RELATED RETROTRANSPOSON"/>
    <property type="match status" value="1"/>
</dbReference>
<reference evidence="1" key="1">
    <citation type="journal article" date="2020" name="Nat. Genet.">
        <title>Genomic diversifications of five Gossypium allopolyploid species and their impact on cotton improvement.</title>
        <authorList>
            <person name="Chen Z.J."/>
            <person name="Sreedasyam A."/>
            <person name="Ando A."/>
            <person name="Song Q."/>
            <person name="De Santiago L.M."/>
            <person name="Hulse-Kemp A.M."/>
            <person name="Ding M."/>
            <person name="Ye W."/>
            <person name="Kirkbride R.C."/>
            <person name="Jenkins J."/>
            <person name="Plott C."/>
            <person name="Lovell J."/>
            <person name="Lin Y.M."/>
            <person name="Vaughn R."/>
            <person name="Liu B."/>
            <person name="Simpson S."/>
            <person name="Scheffler B.E."/>
            <person name="Wen L."/>
            <person name="Saski C.A."/>
            <person name="Grover C.E."/>
            <person name="Hu G."/>
            <person name="Conover J.L."/>
            <person name="Carlson J.W."/>
            <person name="Shu S."/>
            <person name="Boston L.B."/>
            <person name="Williams M."/>
            <person name="Peterson D.G."/>
            <person name="McGee K."/>
            <person name="Jones D.C."/>
            <person name="Wendel J.F."/>
            <person name="Stelly D.M."/>
            <person name="Grimwood J."/>
            <person name="Schmutz J."/>
        </authorList>
    </citation>
    <scope>NUCLEOTIDE SEQUENCE [LARGE SCALE GENOMIC DNA]</scope>
    <source>
        <strain evidence="1">cv. TM-1</strain>
    </source>
</reference>
<sequence>MTDAKLGVQPTTLGFYLSLYDYPKTAEEREHMSKVPYVSVVGSLMYVMLCKHLNICFALGMFSRYQVNLGLRHWQAVKHILRYLKRTRDYMIVYSRENLTPVGYTDSDFQTYKDSKKSMSKNVFALGHGAIAWISVKQTCNIDSTIEAEYVAASKATKEAIWLRKFITDSEVNPSMKKL</sequence>